<reference evidence="1 2" key="1">
    <citation type="submission" date="2015-06" db="EMBL/GenBank/DDBJ databases">
        <title>Genome sequence of Pseudoalteromonas aliena.</title>
        <authorList>
            <person name="Xie B.-B."/>
            <person name="Rong J.-C."/>
            <person name="Qin Q.-L."/>
            <person name="Zhang Y.-Z."/>
        </authorList>
    </citation>
    <scope>NUCLEOTIDE SEQUENCE [LARGE SCALE GENOMIC DNA]</scope>
    <source>
        <strain evidence="1 2">SW19</strain>
    </source>
</reference>
<protein>
    <submittedName>
        <fullName evidence="1">Uncharacterized protein</fullName>
    </submittedName>
</protein>
<name>A0ABR9E229_9GAMM</name>
<dbReference type="EMBL" id="AQGU01000027">
    <property type="protein sequence ID" value="MBE0360661.1"/>
    <property type="molecule type" value="Genomic_DNA"/>
</dbReference>
<accession>A0ABR9E229</accession>
<gene>
    <name evidence="1" type="ORF">PALI_a2684</name>
</gene>
<sequence>MLFKAPDHPEIENIRFGFSFLIGNPPIFHGGEFFIITIY</sequence>
<keyword evidence="2" id="KW-1185">Reference proteome</keyword>
<proteinExistence type="predicted"/>
<evidence type="ECO:0000313" key="2">
    <source>
        <dbReference type="Proteomes" id="UP000648482"/>
    </source>
</evidence>
<dbReference type="Proteomes" id="UP000648482">
    <property type="component" value="Unassembled WGS sequence"/>
</dbReference>
<comment type="caution">
    <text evidence="1">The sequence shown here is derived from an EMBL/GenBank/DDBJ whole genome shotgun (WGS) entry which is preliminary data.</text>
</comment>
<organism evidence="1 2">
    <name type="scientific">Pseudoalteromonas aliena SW19</name>
    <dbReference type="NCBI Taxonomy" id="1314866"/>
    <lineage>
        <taxon>Bacteria</taxon>
        <taxon>Pseudomonadati</taxon>
        <taxon>Pseudomonadota</taxon>
        <taxon>Gammaproteobacteria</taxon>
        <taxon>Alteromonadales</taxon>
        <taxon>Pseudoalteromonadaceae</taxon>
        <taxon>Pseudoalteromonas</taxon>
    </lineage>
</organism>
<evidence type="ECO:0000313" key="1">
    <source>
        <dbReference type="EMBL" id="MBE0360661.1"/>
    </source>
</evidence>